<dbReference type="EMBL" id="JBGBPQ010000006">
    <property type="protein sequence ID" value="KAL1522772.1"/>
    <property type="molecule type" value="Genomic_DNA"/>
</dbReference>
<feature type="region of interest" description="Disordered" evidence="9">
    <location>
        <begin position="1"/>
        <end position="27"/>
    </location>
</feature>
<dbReference type="Gene3D" id="2.60.120.620">
    <property type="entry name" value="q2cbj1_9rhob like domain"/>
    <property type="match status" value="1"/>
</dbReference>
<evidence type="ECO:0000313" key="11">
    <source>
        <dbReference type="EMBL" id="KAL1522772.1"/>
    </source>
</evidence>
<protein>
    <recommendedName>
        <fullName evidence="10">Fe2OG dioxygenase domain-containing protein</fullName>
    </recommendedName>
</protein>
<gene>
    <name evidence="11" type="ORF">AB1Y20_017744</name>
</gene>
<dbReference type="InterPro" id="IPR051842">
    <property type="entry name" value="uS12_prolyl_hydroxylase"/>
</dbReference>
<dbReference type="PROSITE" id="PS51471">
    <property type="entry name" value="FE2OG_OXY"/>
    <property type="match status" value="1"/>
</dbReference>
<comment type="cofactor">
    <cofactor evidence="1">
        <name>L-ascorbate</name>
        <dbReference type="ChEBI" id="CHEBI:38290"/>
    </cofactor>
</comment>
<evidence type="ECO:0000256" key="6">
    <source>
        <dbReference type="ARBA" id="ARBA00023002"/>
    </source>
</evidence>
<evidence type="ECO:0000313" key="12">
    <source>
        <dbReference type="Proteomes" id="UP001515480"/>
    </source>
</evidence>
<accession>A0AB34JPU8</accession>
<dbReference type="Proteomes" id="UP001515480">
    <property type="component" value="Unassembled WGS sequence"/>
</dbReference>
<keyword evidence="4" id="KW-0847">Vitamin C</keyword>
<dbReference type="Pfam" id="PF10637">
    <property type="entry name" value="Ofd1_CTDD"/>
    <property type="match status" value="1"/>
</dbReference>
<reference evidence="11 12" key="1">
    <citation type="journal article" date="2024" name="Science">
        <title>Giant polyketide synthase enzymes in the biosynthesis of giant marine polyether toxins.</title>
        <authorList>
            <person name="Fallon T.R."/>
            <person name="Shende V.V."/>
            <person name="Wierzbicki I.H."/>
            <person name="Pendleton A.L."/>
            <person name="Watervoot N.F."/>
            <person name="Auber R.P."/>
            <person name="Gonzalez D.J."/>
            <person name="Wisecaver J.H."/>
            <person name="Moore B.S."/>
        </authorList>
    </citation>
    <scope>NUCLEOTIDE SEQUENCE [LARGE SCALE GENOMIC DNA]</scope>
    <source>
        <strain evidence="11 12">12B1</strain>
    </source>
</reference>
<dbReference type="InterPro" id="IPR039558">
    <property type="entry name" value="TPA1/OFD1_N"/>
</dbReference>
<dbReference type="PANTHER" id="PTHR12117">
    <property type="entry name" value="HISTONE ACETYLTRANSFERASE COMPLEX"/>
    <property type="match status" value="1"/>
</dbReference>
<dbReference type="GO" id="GO:0031418">
    <property type="term" value="F:L-ascorbic acid binding"/>
    <property type="evidence" value="ECO:0007669"/>
    <property type="project" value="UniProtKB-KW"/>
</dbReference>
<name>A0AB34JPU8_PRYPA</name>
<comment type="similarity">
    <text evidence="2">Belongs to the TPA1 family.</text>
</comment>
<dbReference type="InterPro" id="IPR043044">
    <property type="entry name" value="TPA1/Ofd1_C"/>
</dbReference>
<evidence type="ECO:0000256" key="7">
    <source>
        <dbReference type="ARBA" id="ARBA00023004"/>
    </source>
</evidence>
<sequence length="554" mass="60383">MKRQAAIPQSECRQPRRRECKGRTPNERSERHIFCGDTLSDTALKAASERYADSEPYKYVRLVDVFKRRKLLQVRKELMQLRSTFKETDLFKVFQTGDLAAIDPDNPEHAAALPRTLELREAVYSDAFRTFVQRVTGCPPLTTKTDCSCNQYKQGGHLLCHDDVIGTRCISYILYLSRPNKPWAPTCGGGLELYPLEPAADGGMCQPSNVPSKVVPTDFGSMVLFVVTPGVSYHAVAEVLSTEPRISISGWFHAATPPAGSDTAASLAQLQAASGGSSSSCAAMRDLLPIGPKLLPRQETQLATLVNPTYLMTSTIASVREQLKQQGAVQLASFITPAVAIAIGRAAAFADRRDGVGGGRVPNYEAGIKRRGWGYVGPPQLQRYLRHRAQGTVEEPRGIGPLLQLLRQLAHAPPFVQLLSAFTGRVPIRCASEVRRFRPGLDYTLAHVGTLRGEEVLEASFCFVDNSQSASKLWDSGEVGGFECYVSASEDDLAAAEVYRADASSEGVTSVHAMNNSLSLCMRPPHAMKFVKYVSAAAPGSRWDVAAEYVLGSQ</sequence>
<proteinExistence type="inferred from homology"/>
<dbReference type="PANTHER" id="PTHR12117:SF0">
    <property type="entry name" value="PROLYL 3-HYDROXYLASE OGFOD1"/>
    <property type="match status" value="1"/>
</dbReference>
<dbReference type="GO" id="GO:0005506">
    <property type="term" value="F:iron ion binding"/>
    <property type="evidence" value="ECO:0007669"/>
    <property type="project" value="InterPro"/>
</dbReference>
<dbReference type="InterPro" id="IPR005123">
    <property type="entry name" value="Oxoglu/Fe-dep_dioxygenase_dom"/>
</dbReference>
<dbReference type="Gene3D" id="3.60.130.20">
    <property type="entry name" value="Oxoglutarate/iron-dependent oxygenase, C-terminal degradation domain"/>
    <property type="match status" value="1"/>
</dbReference>
<evidence type="ECO:0000256" key="1">
    <source>
        <dbReference type="ARBA" id="ARBA00001961"/>
    </source>
</evidence>
<dbReference type="Pfam" id="PF13661">
    <property type="entry name" value="2OG-FeII_Oxy_4"/>
    <property type="match status" value="1"/>
</dbReference>
<keyword evidence="6" id="KW-0560">Oxidoreductase</keyword>
<keyword evidence="7" id="KW-0408">Iron</keyword>
<evidence type="ECO:0000256" key="5">
    <source>
        <dbReference type="ARBA" id="ARBA00022964"/>
    </source>
</evidence>
<keyword evidence="3" id="KW-0479">Metal-binding</keyword>
<comment type="caution">
    <text evidence="11">The sequence shown here is derived from an EMBL/GenBank/DDBJ whole genome shotgun (WGS) entry which is preliminary data.</text>
</comment>
<dbReference type="AlphaFoldDB" id="A0AB34JPU8"/>
<evidence type="ECO:0000256" key="9">
    <source>
        <dbReference type="SAM" id="MobiDB-lite"/>
    </source>
</evidence>
<dbReference type="GO" id="GO:0031543">
    <property type="term" value="F:peptidyl-proline dioxygenase activity"/>
    <property type="evidence" value="ECO:0007669"/>
    <property type="project" value="UniProtKB-ARBA"/>
</dbReference>
<dbReference type="InterPro" id="IPR006620">
    <property type="entry name" value="Pro_4_hyd_alph"/>
</dbReference>
<evidence type="ECO:0000256" key="8">
    <source>
        <dbReference type="ARBA" id="ARBA00047444"/>
    </source>
</evidence>
<evidence type="ECO:0000256" key="3">
    <source>
        <dbReference type="ARBA" id="ARBA00022723"/>
    </source>
</evidence>
<evidence type="ECO:0000259" key="10">
    <source>
        <dbReference type="PROSITE" id="PS51471"/>
    </source>
</evidence>
<dbReference type="InterPro" id="IPR019601">
    <property type="entry name" value="Oxoglutarate/Fe-dep_Oase_C"/>
</dbReference>
<keyword evidence="12" id="KW-1185">Reference proteome</keyword>
<dbReference type="SMART" id="SM00702">
    <property type="entry name" value="P4Hc"/>
    <property type="match status" value="1"/>
</dbReference>
<comment type="catalytic activity">
    <reaction evidence="8">
        <text>[ribosomal protein uS12]-L-proline + 2-oxoglutarate + O2 = [ribosomal protein uS12]-(3S)-3-hydroxy-L-proline + succinate + CO2</text>
        <dbReference type="Rhea" id="RHEA:54156"/>
        <dbReference type="Rhea" id="RHEA-COMP:13816"/>
        <dbReference type="Rhea" id="RHEA-COMP:13818"/>
        <dbReference type="ChEBI" id="CHEBI:15379"/>
        <dbReference type="ChEBI" id="CHEBI:16526"/>
        <dbReference type="ChEBI" id="CHEBI:16810"/>
        <dbReference type="ChEBI" id="CHEBI:30031"/>
        <dbReference type="ChEBI" id="CHEBI:50342"/>
        <dbReference type="ChEBI" id="CHEBI:85428"/>
    </reaction>
</comment>
<organism evidence="11 12">
    <name type="scientific">Prymnesium parvum</name>
    <name type="common">Toxic golden alga</name>
    <dbReference type="NCBI Taxonomy" id="97485"/>
    <lineage>
        <taxon>Eukaryota</taxon>
        <taxon>Haptista</taxon>
        <taxon>Haptophyta</taxon>
        <taxon>Prymnesiophyceae</taxon>
        <taxon>Prymnesiales</taxon>
        <taxon>Prymnesiaceae</taxon>
        <taxon>Prymnesium</taxon>
    </lineage>
</organism>
<feature type="domain" description="Fe2OG dioxygenase" evidence="10">
    <location>
        <begin position="143"/>
        <end position="254"/>
    </location>
</feature>
<keyword evidence="5" id="KW-0223">Dioxygenase</keyword>
<evidence type="ECO:0000256" key="2">
    <source>
        <dbReference type="ARBA" id="ARBA00007443"/>
    </source>
</evidence>
<evidence type="ECO:0000256" key="4">
    <source>
        <dbReference type="ARBA" id="ARBA00022896"/>
    </source>
</evidence>